<sequence>MQGVRTICRTVPPAANAGILFWRIIAEAGKHEYGFTEGANALKSIFMILKRTSKMNPDKKGCWPKWIRKSRAIIRLIQRFYDPSKGSVEIDGFDIKFNNLRALRSHIAWVGPGTYHFAGSIHENIAYGEENATEAEIIEASTLANARVYKVNISKHKITSFFARSMEEEGTYCRERGVQLSGGKSKG</sequence>
<keyword evidence="2" id="KW-1185">Reference proteome</keyword>
<reference evidence="1 2" key="1">
    <citation type="journal article" date="2022" name="Plant J.">
        <title>Chromosome-level genome of Camellia lanceoleosa provides a valuable resource for understanding genome evolution and self-incompatibility.</title>
        <authorList>
            <person name="Gong W."/>
            <person name="Xiao S."/>
            <person name="Wang L."/>
            <person name="Liao Z."/>
            <person name="Chang Y."/>
            <person name="Mo W."/>
            <person name="Hu G."/>
            <person name="Li W."/>
            <person name="Zhao G."/>
            <person name="Zhu H."/>
            <person name="Hu X."/>
            <person name="Ji K."/>
            <person name="Xiang X."/>
            <person name="Song Q."/>
            <person name="Yuan D."/>
            <person name="Jin S."/>
            <person name="Zhang L."/>
        </authorList>
    </citation>
    <scope>NUCLEOTIDE SEQUENCE [LARGE SCALE GENOMIC DNA]</scope>
    <source>
        <strain evidence="1">SQ_2022a</strain>
    </source>
</reference>
<gene>
    <name evidence="1" type="ORF">LOK49_LG04G02205</name>
</gene>
<evidence type="ECO:0000313" key="2">
    <source>
        <dbReference type="Proteomes" id="UP001060215"/>
    </source>
</evidence>
<dbReference type="Proteomes" id="UP001060215">
    <property type="component" value="Chromosome 2"/>
</dbReference>
<comment type="caution">
    <text evidence="1">The sequence shown here is derived from an EMBL/GenBank/DDBJ whole genome shotgun (WGS) entry which is preliminary data.</text>
</comment>
<dbReference type="EMBL" id="CM045759">
    <property type="protein sequence ID" value="KAI8019546.1"/>
    <property type="molecule type" value="Genomic_DNA"/>
</dbReference>
<evidence type="ECO:0000313" key="1">
    <source>
        <dbReference type="EMBL" id="KAI8019546.1"/>
    </source>
</evidence>
<organism evidence="1 2">
    <name type="scientific">Camellia lanceoleosa</name>
    <dbReference type="NCBI Taxonomy" id="1840588"/>
    <lineage>
        <taxon>Eukaryota</taxon>
        <taxon>Viridiplantae</taxon>
        <taxon>Streptophyta</taxon>
        <taxon>Embryophyta</taxon>
        <taxon>Tracheophyta</taxon>
        <taxon>Spermatophyta</taxon>
        <taxon>Magnoliopsida</taxon>
        <taxon>eudicotyledons</taxon>
        <taxon>Gunneridae</taxon>
        <taxon>Pentapetalae</taxon>
        <taxon>asterids</taxon>
        <taxon>Ericales</taxon>
        <taxon>Theaceae</taxon>
        <taxon>Camellia</taxon>
    </lineage>
</organism>
<name>A0ACC0I248_9ERIC</name>
<protein>
    <submittedName>
        <fullName evidence="1">Multidrug resistance protein</fullName>
    </submittedName>
</protein>
<proteinExistence type="predicted"/>
<accession>A0ACC0I248</accession>